<evidence type="ECO:0000256" key="5">
    <source>
        <dbReference type="SAM" id="Coils"/>
    </source>
</evidence>
<proteinExistence type="inferred from homology"/>
<keyword evidence="3" id="KW-0966">Cell projection</keyword>
<keyword evidence="2" id="KW-0969">Cilium</keyword>
<evidence type="ECO:0000256" key="2">
    <source>
        <dbReference type="ARBA" id="ARBA00022846"/>
    </source>
</evidence>
<comment type="subcellular location">
    <subcellularLocation>
        <location evidence="1">Cell projection</location>
        <location evidence="1">Cilium</location>
        <location evidence="1">Flagellum</location>
    </subcellularLocation>
</comment>
<name>A0A8T0GKJ0_CERPU</name>
<evidence type="ECO:0000256" key="3">
    <source>
        <dbReference type="ARBA" id="ARBA00023273"/>
    </source>
</evidence>
<sequence>MTTNEAAQDLKPIMWDLRSKVGEWDPKCKNAGPCRVASCGTRPVQSALTFDLSLRLGTWDSELADPCPQLAGECGGTWVASGRKGGPVGKGPIFTLDLAPCDDPGSPPSPTSPRVRIVPSVSKKLVLAYRDKESLLEEIIDLKRAVIAQQDHIRHHKIQASVIENENRKMMRDIEDMEKPNCQSKSAKPEKTVRLRARIQTLKNKIGALQSRAESQSDEINRLRTDARVSHTKEVEFERDVFAGEISRLTLLVKRLKQLCNQAASLENRDEIGPMTDEAKKLEEKSKKLEEEEERLTKELAKAEHNLKINRAKAGEDLMEARNAEKRCRDLEHKNTRMAAAIDRTKKKNHLLAKQLKKTERAFRKAKGSFF</sequence>
<dbReference type="AlphaFoldDB" id="A0A8T0GKJ0"/>
<evidence type="ECO:0000313" key="6">
    <source>
        <dbReference type="EMBL" id="KAG0559510.1"/>
    </source>
</evidence>
<accession>A0A8T0GKJ0</accession>
<dbReference type="Proteomes" id="UP000822688">
    <property type="component" value="Chromosome 10"/>
</dbReference>
<dbReference type="PANTHER" id="PTHR14952">
    <property type="entry name" value="ROPPORIN-1-LIKE PROTEIN"/>
    <property type="match status" value="1"/>
</dbReference>
<evidence type="ECO:0000256" key="1">
    <source>
        <dbReference type="ARBA" id="ARBA00004230"/>
    </source>
</evidence>
<feature type="coiled-coil region" evidence="5">
    <location>
        <begin position="192"/>
        <end position="362"/>
    </location>
</feature>
<keyword evidence="5" id="KW-0175">Coiled coil</keyword>
<evidence type="ECO:0000256" key="4">
    <source>
        <dbReference type="ARBA" id="ARBA00035651"/>
    </source>
</evidence>
<keyword evidence="2" id="KW-0282">Flagellum</keyword>
<dbReference type="GO" id="GO:0031514">
    <property type="term" value="C:motile cilium"/>
    <property type="evidence" value="ECO:0007669"/>
    <property type="project" value="UniProtKB-SubCell"/>
</dbReference>
<comment type="similarity">
    <text evidence="4">Belongs to the ropporin family.</text>
</comment>
<organism evidence="6 7">
    <name type="scientific">Ceratodon purpureus</name>
    <name type="common">Fire moss</name>
    <name type="synonym">Dicranum purpureum</name>
    <dbReference type="NCBI Taxonomy" id="3225"/>
    <lineage>
        <taxon>Eukaryota</taxon>
        <taxon>Viridiplantae</taxon>
        <taxon>Streptophyta</taxon>
        <taxon>Embryophyta</taxon>
        <taxon>Bryophyta</taxon>
        <taxon>Bryophytina</taxon>
        <taxon>Bryopsida</taxon>
        <taxon>Dicranidae</taxon>
        <taxon>Pseudoditrichales</taxon>
        <taxon>Ditrichaceae</taxon>
        <taxon>Ceratodon</taxon>
    </lineage>
</organism>
<reference evidence="6" key="1">
    <citation type="submission" date="2020-06" db="EMBL/GenBank/DDBJ databases">
        <title>WGS assembly of Ceratodon purpureus strain R40.</title>
        <authorList>
            <person name="Carey S.B."/>
            <person name="Jenkins J."/>
            <person name="Shu S."/>
            <person name="Lovell J.T."/>
            <person name="Sreedasyam A."/>
            <person name="Maumus F."/>
            <person name="Tiley G.P."/>
            <person name="Fernandez-Pozo N."/>
            <person name="Barry K."/>
            <person name="Chen C."/>
            <person name="Wang M."/>
            <person name="Lipzen A."/>
            <person name="Daum C."/>
            <person name="Saski C.A."/>
            <person name="Payton A.C."/>
            <person name="Mcbreen J.C."/>
            <person name="Conrad R.E."/>
            <person name="Kollar L.M."/>
            <person name="Olsson S."/>
            <person name="Huttunen S."/>
            <person name="Landis J.B."/>
            <person name="Wickett N.J."/>
            <person name="Johnson M.G."/>
            <person name="Rensing S.A."/>
            <person name="Grimwood J."/>
            <person name="Schmutz J."/>
            <person name="Mcdaniel S.F."/>
        </authorList>
    </citation>
    <scope>NUCLEOTIDE SEQUENCE</scope>
    <source>
        <strain evidence="6">R40</strain>
    </source>
</reference>
<keyword evidence="7" id="KW-1185">Reference proteome</keyword>
<gene>
    <name evidence="6" type="ORF">KC19_10G110700</name>
</gene>
<protein>
    <submittedName>
        <fullName evidence="6">Uncharacterized protein</fullName>
    </submittedName>
</protein>
<dbReference type="PANTHER" id="PTHR14952:SF21">
    <property type="entry name" value="IQ DOMAIN-CONTAINING PROTEIN E"/>
    <property type="match status" value="1"/>
</dbReference>
<evidence type="ECO:0000313" key="7">
    <source>
        <dbReference type="Proteomes" id="UP000822688"/>
    </source>
</evidence>
<comment type="caution">
    <text evidence="6">The sequence shown here is derived from an EMBL/GenBank/DDBJ whole genome shotgun (WGS) entry which is preliminary data.</text>
</comment>
<dbReference type="SUPFAM" id="SSF57997">
    <property type="entry name" value="Tropomyosin"/>
    <property type="match status" value="1"/>
</dbReference>
<dbReference type="EMBL" id="CM026431">
    <property type="protein sequence ID" value="KAG0559510.1"/>
    <property type="molecule type" value="Genomic_DNA"/>
</dbReference>